<accession>A0A7S2KT34</accession>
<dbReference type="SUPFAM" id="SSF49265">
    <property type="entry name" value="Fibronectin type III"/>
    <property type="match status" value="1"/>
</dbReference>
<dbReference type="PANTHER" id="PTHR15136:SF13">
    <property type="entry name" value="SAM DOMAIN-CONTAINING PROTEIN"/>
    <property type="match status" value="1"/>
</dbReference>
<dbReference type="GO" id="GO:0005246">
    <property type="term" value="F:calcium channel regulator activity"/>
    <property type="evidence" value="ECO:0007669"/>
    <property type="project" value="InterPro"/>
</dbReference>
<dbReference type="InterPro" id="IPR001660">
    <property type="entry name" value="SAM"/>
</dbReference>
<sequence>MNHQKLTFHKNSNQTNRKNHMKWDCCQLCDRNSGKGTDNNQSLQEQEDVSLRIAISQERLLKDAATLTSPVYNRSKTCQPPQHLLTRISILMALISPLIIAARDDSSIGDKVRSAQSSSSFFEWVLDTNRDGVVKPNEMANFIRNSIGGSAFDTETEVNFEVERIMGELDQNQDENLDLSDVFSHWKQLESVLTVDEVKDWVLYAVQLPEKVANTFVEHSVTGYDFPELIENDGDAMRVELGIEKQSFRKKLLRSIHAKLLGIGSVPTTPPSFKHNLESCSVVNLTWKKPAAISFPVHSYRVQRRAVSQRRPTRNNLDFCEEKRNEIDAVQDIFGEGKCNTYLSDKEAHEQNDKFISKEYSASSADWVTVYIGVDTSFLDSNLEHDHKYVYRLQAWNPIGHSPWATRDIYSSLKRSDCLTSVGKESLSFREEPLQFLLYLLMKFGHVANAAVFNWFTQLMSHVFQAFCTVVAIATALMRYRRATALSSAMPNAKPMFPWLWRAINDISVWVLGHEIIPKSFMDGTRTTHERRGVHNEHDIHIGAVNVDGYHRVNGNVNGQLRRKISNRSSTSELNHARNRKYKDITRYNDGDTQQPARTRSSSFDGDGNQNSRKDKRRGGPRKFFCKSASSSFLTTGGSPVSSDNDSKSFVGAKESTNMSIVDSEISFDGHDHECQTLVENWKDNQCCNVCGKRFRFGKRWRHHCARCLSAFCHKHGHTTHKNFLSCKVPGDCVCNKCLDVAMD</sequence>
<dbReference type="Gene3D" id="2.60.40.10">
    <property type="entry name" value="Immunoglobulins"/>
    <property type="match status" value="1"/>
</dbReference>
<evidence type="ECO:0000259" key="2">
    <source>
        <dbReference type="PROSITE" id="PS50105"/>
    </source>
</evidence>
<feature type="domain" description="SAM" evidence="2">
    <location>
        <begin position="193"/>
        <end position="257"/>
    </location>
</feature>
<dbReference type="InterPro" id="IPR013761">
    <property type="entry name" value="SAM/pointed_sf"/>
</dbReference>
<feature type="region of interest" description="Disordered" evidence="1">
    <location>
        <begin position="564"/>
        <end position="623"/>
    </location>
</feature>
<dbReference type="InterPro" id="IPR013783">
    <property type="entry name" value="Ig-like_fold"/>
</dbReference>
<dbReference type="InterPro" id="IPR037608">
    <property type="entry name" value="STIM1/2"/>
</dbReference>
<proteinExistence type="predicted"/>
<dbReference type="AlphaFoldDB" id="A0A7S2KT34"/>
<dbReference type="CDD" id="cd00063">
    <property type="entry name" value="FN3"/>
    <property type="match status" value="1"/>
</dbReference>
<dbReference type="GO" id="GO:0005509">
    <property type="term" value="F:calcium ion binding"/>
    <property type="evidence" value="ECO:0007669"/>
    <property type="project" value="TreeGrafter"/>
</dbReference>
<dbReference type="SMART" id="SM00060">
    <property type="entry name" value="FN3"/>
    <property type="match status" value="1"/>
</dbReference>
<dbReference type="PROSITE" id="PS50105">
    <property type="entry name" value="SAM_DOMAIN"/>
    <property type="match status" value="1"/>
</dbReference>
<name>A0A7S2KT34_9STRA</name>
<dbReference type="SUPFAM" id="SSF47473">
    <property type="entry name" value="EF-hand"/>
    <property type="match status" value="1"/>
</dbReference>
<evidence type="ECO:0000256" key="1">
    <source>
        <dbReference type="SAM" id="MobiDB-lite"/>
    </source>
</evidence>
<dbReference type="InterPro" id="IPR011992">
    <property type="entry name" value="EF-hand-dom_pair"/>
</dbReference>
<dbReference type="EMBL" id="HBGY01017314">
    <property type="protein sequence ID" value="CAD9584116.1"/>
    <property type="molecule type" value="Transcribed_RNA"/>
</dbReference>
<dbReference type="GO" id="GO:0005783">
    <property type="term" value="C:endoplasmic reticulum"/>
    <property type="evidence" value="ECO:0007669"/>
    <property type="project" value="TreeGrafter"/>
</dbReference>
<dbReference type="PANTHER" id="PTHR15136">
    <property type="entry name" value="STROMAL INTERACTION MOLECULE HOMOLOG"/>
    <property type="match status" value="1"/>
</dbReference>
<dbReference type="Gene3D" id="1.10.238.10">
    <property type="entry name" value="EF-hand"/>
    <property type="match status" value="1"/>
</dbReference>
<gene>
    <name evidence="3" type="ORF">LDAN0321_LOCUS11201</name>
</gene>
<dbReference type="GO" id="GO:0005886">
    <property type="term" value="C:plasma membrane"/>
    <property type="evidence" value="ECO:0007669"/>
    <property type="project" value="TreeGrafter"/>
</dbReference>
<evidence type="ECO:0000313" key="3">
    <source>
        <dbReference type="EMBL" id="CAD9584116.1"/>
    </source>
</evidence>
<dbReference type="GO" id="GO:0002115">
    <property type="term" value="P:store-operated calcium entry"/>
    <property type="evidence" value="ECO:0007669"/>
    <property type="project" value="TreeGrafter"/>
</dbReference>
<protein>
    <recommendedName>
        <fullName evidence="2">SAM domain-containing protein</fullName>
    </recommendedName>
</protein>
<dbReference type="SUPFAM" id="SSF47769">
    <property type="entry name" value="SAM/Pointed domain"/>
    <property type="match status" value="1"/>
</dbReference>
<feature type="compositionally biased region" description="Polar residues" evidence="1">
    <location>
        <begin position="591"/>
        <end position="611"/>
    </location>
</feature>
<dbReference type="InterPro" id="IPR003961">
    <property type="entry name" value="FN3_dom"/>
</dbReference>
<reference evidence="3" key="1">
    <citation type="submission" date="2021-01" db="EMBL/GenBank/DDBJ databases">
        <authorList>
            <person name="Corre E."/>
            <person name="Pelletier E."/>
            <person name="Niang G."/>
            <person name="Scheremetjew M."/>
            <person name="Finn R."/>
            <person name="Kale V."/>
            <person name="Holt S."/>
            <person name="Cochrane G."/>
            <person name="Meng A."/>
            <person name="Brown T."/>
            <person name="Cohen L."/>
        </authorList>
    </citation>
    <scope>NUCLEOTIDE SEQUENCE</scope>
    <source>
        <strain evidence="3">B650</strain>
    </source>
</reference>
<dbReference type="InterPro" id="IPR036116">
    <property type="entry name" value="FN3_sf"/>
</dbReference>
<dbReference type="Gene3D" id="1.10.150.50">
    <property type="entry name" value="Transcription Factor, Ets-1"/>
    <property type="match status" value="1"/>
</dbReference>
<organism evidence="3">
    <name type="scientific">Leptocylindrus danicus</name>
    <dbReference type="NCBI Taxonomy" id="163516"/>
    <lineage>
        <taxon>Eukaryota</taxon>
        <taxon>Sar</taxon>
        <taxon>Stramenopiles</taxon>
        <taxon>Ochrophyta</taxon>
        <taxon>Bacillariophyta</taxon>
        <taxon>Coscinodiscophyceae</taxon>
        <taxon>Chaetocerotophycidae</taxon>
        <taxon>Leptocylindrales</taxon>
        <taxon>Leptocylindraceae</taxon>
        <taxon>Leptocylindrus</taxon>
    </lineage>
</organism>
<dbReference type="CDD" id="cd00065">
    <property type="entry name" value="FYVE_like_SF"/>
    <property type="match status" value="1"/>
</dbReference>
<dbReference type="GO" id="GO:0006874">
    <property type="term" value="P:intracellular calcium ion homeostasis"/>
    <property type="evidence" value="ECO:0007669"/>
    <property type="project" value="TreeGrafter"/>
</dbReference>
<feature type="compositionally biased region" description="Basic residues" evidence="1">
    <location>
        <begin position="614"/>
        <end position="623"/>
    </location>
</feature>